<name>A0ABV6LID1_9BACI</name>
<dbReference type="Pfam" id="PF08241">
    <property type="entry name" value="Methyltransf_11"/>
    <property type="match status" value="1"/>
</dbReference>
<organism evidence="2 3">
    <name type="scientific">Pontibacillus salicampi</name>
    <dbReference type="NCBI Taxonomy" id="1449801"/>
    <lineage>
        <taxon>Bacteria</taxon>
        <taxon>Bacillati</taxon>
        <taxon>Bacillota</taxon>
        <taxon>Bacilli</taxon>
        <taxon>Bacillales</taxon>
        <taxon>Bacillaceae</taxon>
        <taxon>Pontibacillus</taxon>
    </lineage>
</organism>
<dbReference type="SUPFAM" id="SSF53335">
    <property type="entry name" value="S-adenosyl-L-methionine-dependent methyltransferases"/>
    <property type="match status" value="1"/>
</dbReference>
<comment type="caution">
    <text evidence="2">The sequence shown here is derived from an EMBL/GenBank/DDBJ whole genome shotgun (WGS) entry which is preliminary data.</text>
</comment>
<dbReference type="Gene3D" id="3.40.50.150">
    <property type="entry name" value="Vaccinia Virus protein VP39"/>
    <property type="match status" value="1"/>
</dbReference>
<sequence length="235" mass="27372">MTSVRKTYDRLAHTYEHDIDNDSPYNAYYERPAMLKALPEKLEGKNILDAGCSAGWYAQYFASRGANVTAVDISPEMIEAAKRRAVTNVTYMCHDLETPLPFKDNSFDIICSSLTLHYIKEWSSPFQELARVLKPGGQFLFSVHHPFMDYHQFSCDDYFETTRLTDVWEKPSITIEVSFFRRSMQDIVNYTTSFFTLDTLIEPKPVDKMKEVKREAYEKLIRRPNFLLVKATSRK</sequence>
<feature type="domain" description="Methyltransferase type 11" evidence="1">
    <location>
        <begin position="48"/>
        <end position="141"/>
    </location>
</feature>
<evidence type="ECO:0000313" key="2">
    <source>
        <dbReference type="EMBL" id="MFC0522141.1"/>
    </source>
</evidence>
<dbReference type="GO" id="GO:0008168">
    <property type="term" value="F:methyltransferase activity"/>
    <property type="evidence" value="ECO:0007669"/>
    <property type="project" value="UniProtKB-KW"/>
</dbReference>
<dbReference type="PANTHER" id="PTHR43861:SF1">
    <property type="entry name" value="TRANS-ACONITATE 2-METHYLTRANSFERASE"/>
    <property type="match status" value="1"/>
</dbReference>
<protein>
    <submittedName>
        <fullName evidence="2">Methyltransferase domain-containing protein</fullName>
    </submittedName>
</protein>
<accession>A0ABV6LID1</accession>
<gene>
    <name evidence="2" type="ORF">ACFFGV_00870</name>
</gene>
<dbReference type="PANTHER" id="PTHR43861">
    <property type="entry name" value="TRANS-ACONITATE 2-METHYLTRANSFERASE-RELATED"/>
    <property type="match status" value="1"/>
</dbReference>
<keyword evidence="2" id="KW-0489">Methyltransferase</keyword>
<proteinExistence type="predicted"/>
<dbReference type="RefSeq" id="WP_377344651.1">
    <property type="nucleotide sequence ID" value="NZ_JBHLTP010000002.1"/>
</dbReference>
<dbReference type="Proteomes" id="UP001589836">
    <property type="component" value="Unassembled WGS sequence"/>
</dbReference>
<keyword evidence="3" id="KW-1185">Reference proteome</keyword>
<reference evidence="2 3" key="1">
    <citation type="submission" date="2024-09" db="EMBL/GenBank/DDBJ databases">
        <authorList>
            <person name="Sun Q."/>
            <person name="Mori K."/>
        </authorList>
    </citation>
    <scope>NUCLEOTIDE SEQUENCE [LARGE SCALE GENOMIC DNA]</scope>
    <source>
        <strain evidence="2 3">NCAIM B.02529</strain>
    </source>
</reference>
<dbReference type="InterPro" id="IPR013216">
    <property type="entry name" value="Methyltransf_11"/>
</dbReference>
<dbReference type="InterPro" id="IPR029063">
    <property type="entry name" value="SAM-dependent_MTases_sf"/>
</dbReference>
<evidence type="ECO:0000313" key="3">
    <source>
        <dbReference type="Proteomes" id="UP001589836"/>
    </source>
</evidence>
<dbReference type="GO" id="GO:0032259">
    <property type="term" value="P:methylation"/>
    <property type="evidence" value="ECO:0007669"/>
    <property type="project" value="UniProtKB-KW"/>
</dbReference>
<evidence type="ECO:0000259" key="1">
    <source>
        <dbReference type="Pfam" id="PF08241"/>
    </source>
</evidence>
<dbReference type="EMBL" id="JBHLTP010000002">
    <property type="protein sequence ID" value="MFC0522141.1"/>
    <property type="molecule type" value="Genomic_DNA"/>
</dbReference>
<keyword evidence="2" id="KW-0808">Transferase</keyword>
<dbReference type="CDD" id="cd02440">
    <property type="entry name" value="AdoMet_MTases"/>
    <property type="match status" value="1"/>
</dbReference>